<evidence type="ECO:0000256" key="1">
    <source>
        <dbReference type="ARBA" id="ARBA00004418"/>
    </source>
</evidence>
<evidence type="ECO:0000259" key="4">
    <source>
        <dbReference type="Pfam" id="PF09084"/>
    </source>
</evidence>
<sequence length="366" mass="39582">MQNPFFHPLARAGVAALALSCAAAAHARDTVTIALGIPLTVASGGVYGLGKDLGYFDEENIEVKTIVFQGAGALLPQVASKKVTIGLPLPEPVLASYETGKTPLPVRYFYNAIPSNELELAVLADGPIKTIADLKGRKIGVGALTWGTIPSTRALLREEGLTPGKDVDIVAVGVLGSGFLALKEGRVDALNYNSTWTALLELTGTKVHRLPYPPIFQKINSNGFVTHEDTLRDNPELLARFGRAYTKAVIACDANPALCAETFWKYQPEARPKDTDPKKALEEAVVLVKKRMNSTLRTPDGRDRVAGEFDLPVIREFVKAMNAAGEFNTADIPVERIFDNSLVQQYSRFDAQAVRKQAQAQAQAVQ</sequence>
<evidence type="ECO:0000256" key="3">
    <source>
        <dbReference type="ARBA" id="ARBA00022729"/>
    </source>
</evidence>
<proteinExistence type="inferred from homology"/>
<dbReference type="PANTHER" id="PTHR30024:SF47">
    <property type="entry name" value="TAURINE-BINDING PERIPLASMIC PROTEIN"/>
    <property type="match status" value="1"/>
</dbReference>
<dbReference type="InterPro" id="IPR015168">
    <property type="entry name" value="SsuA/THI5"/>
</dbReference>
<dbReference type="GO" id="GO:0042597">
    <property type="term" value="C:periplasmic space"/>
    <property type="evidence" value="ECO:0007669"/>
    <property type="project" value="UniProtKB-SubCell"/>
</dbReference>
<evidence type="ECO:0000313" key="6">
    <source>
        <dbReference type="EMBL" id="VFR70594.1"/>
    </source>
</evidence>
<protein>
    <submittedName>
        <fullName evidence="5">Hydroxymethylpyrimidine ABC transporter, substrate-binding component</fullName>
    </submittedName>
</protein>
<dbReference type="Gene3D" id="3.40.190.10">
    <property type="entry name" value="Periplasmic binding protein-like II"/>
    <property type="match status" value="2"/>
</dbReference>
<feature type="domain" description="SsuA/THI5-like" evidence="4">
    <location>
        <begin position="49"/>
        <end position="256"/>
    </location>
</feature>
<accession>A0A484QLW9</accession>
<dbReference type="EMBL" id="CAADIG010000005">
    <property type="protein sequence ID" value="VFR39384.1"/>
    <property type="molecule type" value="Genomic_DNA"/>
</dbReference>
<keyword evidence="3" id="KW-0732">Signal</keyword>
<dbReference type="Pfam" id="PF09084">
    <property type="entry name" value="NMT1"/>
    <property type="match status" value="1"/>
</dbReference>
<name>A0A484QLW9_9ZZZZ</name>
<dbReference type="SUPFAM" id="SSF53850">
    <property type="entry name" value="Periplasmic binding protein-like II"/>
    <property type="match status" value="1"/>
</dbReference>
<evidence type="ECO:0000313" key="7">
    <source>
        <dbReference type="EMBL" id="VFR91799.1"/>
    </source>
</evidence>
<comment type="subcellular location">
    <subcellularLocation>
        <location evidence="1">Periplasm</location>
    </subcellularLocation>
</comment>
<dbReference type="PANTHER" id="PTHR30024">
    <property type="entry name" value="ALIPHATIC SULFONATES-BINDING PROTEIN-RELATED"/>
    <property type="match status" value="1"/>
</dbReference>
<organism evidence="5">
    <name type="scientific">plant metagenome</name>
    <dbReference type="NCBI Taxonomy" id="1297885"/>
    <lineage>
        <taxon>unclassified sequences</taxon>
        <taxon>metagenomes</taxon>
        <taxon>organismal metagenomes</taxon>
    </lineage>
</organism>
<comment type="similarity">
    <text evidence="2">Belongs to the bacterial solute-binding protein SsuA/TauA family.</text>
</comment>
<evidence type="ECO:0000256" key="2">
    <source>
        <dbReference type="ARBA" id="ARBA00010742"/>
    </source>
</evidence>
<dbReference type="EMBL" id="CAADIO010000027">
    <property type="protein sequence ID" value="VFR91799.1"/>
    <property type="molecule type" value="Genomic_DNA"/>
</dbReference>
<dbReference type="AlphaFoldDB" id="A0A484QLW9"/>
<gene>
    <name evidence="5" type="ORF">ANT2_4218</name>
    <name evidence="6" type="ORF">ANT3_4222</name>
    <name evidence="7" type="ORF">RAN3_4216</name>
</gene>
<dbReference type="EMBL" id="CAADID010000021">
    <property type="protein sequence ID" value="VFR70594.1"/>
    <property type="molecule type" value="Genomic_DNA"/>
</dbReference>
<evidence type="ECO:0000313" key="5">
    <source>
        <dbReference type="EMBL" id="VFR39384.1"/>
    </source>
</evidence>
<reference evidence="5" key="1">
    <citation type="submission" date="2019-03" db="EMBL/GenBank/DDBJ databases">
        <authorList>
            <person name="Danneels B."/>
        </authorList>
    </citation>
    <scope>NUCLEOTIDE SEQUENCE</scope>
</reference>